<dbReference type="EMBL" id="FWXZ01000001">
    <property type="protein sequence ID" value="SMC39708.1"/>
    <property type="molecule type" value="Genomic_DNA"/>
</dbReference>
<gene>
    <name evidence="1" type="ORF">SAMN06297397_0609</name>
</gene>
<evidence type="ECO:0000313" key="2">
    <source>
        <dbReference type="Proteomes" id="UP000192328"/>
    </source>
</evidence>
<comment type="caution">
    <text evidence="1">The sequence shown here is derived from an EMBL/GenBank/DDBJ whole genome shotgun (WGS) entry which is preliminary data.</text>
</comment>
<keyword evidence="1" id="KW-0808">Transferase</keyword>
<accession>A0AC61PID9</accession>
<protein>
    <submittedName>
        <fullName evidence="1">Glucose-1-phosphate adenylyltransferase</fullName>
    </submittedName>
</protein>
<keyword evidence="2" id="KW-1185">Reference proteome</keyword>
<keyword evidence="1" id="KW-0548">Nucleotidyltransferase</keyword>
<proteinExistence type="predicted"/>
<dbReference type="Proteomes" id="UP000192328">
    <property type="component" value="Unassembled WGS sequence"/>
</dbReference>
<reference evidence="1" key="1">
    <citation type="submission" date="2017-04" db="EMBL/GenBank/DDBJ databases">
        <authorList>
            <person name="Varghese N."/>
            <person name="Submissions S."/>
        </authorList>
    </citation>
    <scope>NUCLEOTIDE SEQUENCE</scope>
    <source>
        <strain evidence="1">WTE2008</strain>
    </source>
</reference>
<sequence>MKDVMGIIYTGENDARLRELTIIRAIAALPVAGRFRVIDFLVSSMVNGGMKNIGVIMQKNYHSLMDHLGSGKEWDLHGKNNGLHILPPFLTRENVGLYPGVLDGLRSNTDYLTRSKQELVVLSNSGIIYNAHFDQMIDYYESTGADITLLYTKDPSMKRDEYGTYISVNDNGDVTDIEVEPTHPSYGNTFMQVCVMKREFLKDLVDKAVAHGLHDLARDILLRLVQEKQAKVNAFEYTGVCWNIDSVQSYFKFNMDILKPEIRKRLFIDELPVYTKVRDEMPAFYSKESHAINSLVADGCQIEGKIENSVLFRGVKVAPNAHVKNCIIMQDGQVQEGAYIENCILDKQTVIKRNSKLIGPEAYPIVIAKNVVI</sequence>
<name>A0AC61PID9_9FIRM</name>
<evidence type="ECO:0000313" key="1">
    <source>
        <dbReference type="EMBL" id="SMC39708.1"/>
    </source>
</evidence>
<organism evidence="1 2">
    <name type="scientific">Aristaeella lactis</name>
    <dbReference type="NCBI Taxonomy" id="3046383"/>
    <lineage>
        <taxon>Bacteria</taxon>
        <taxon>Bacillati</taxon>
        <taxon>Bacillota</taxon>
        <taxon>Clostridia</taxon>
        <taxon>Eubacteriales</taxon>
        <taxon>Aristaeellaceae</taxon>
        <taxon>Aristaeella</taxon>
    </lineage>
</organism>